<dbReference type="InterPro" id="IPR021729">
    <property type="entry name" value="DUF3298"/>
</dbReference>
<dbReference type="Gene3D" id="3.90.640.20">
    <property type="entry name" value="Heat-shock cognate protein, ATPase"/>
    <property type="match status" value="1"/>
</dbReference>
<gene>
    <name evidence="2" type="ORF">IFE08_12445</name>
</gene>
<reference evidence="2 3" key="1">
    <citation type="submission" date="2020-09" db="EMBL/GenBank/DDBJ databases">
        <title>Characterization of Treponema spp. from bovine digital dermatitis in Korea.</title>
        <authorList>
            <person name="Espiritu H.M."/>
            <person name="Cho Y.I."/>
            <person name="Mamuad L."/>
        </authorList>
    </citation>
    <scope>NUCLEOTIDE SEQUENCE [LARGE SCALE GENOMIC DNA]</scope>
    <source>
        <strain evidence="2 3">KS1</strain>
    </source>
</reference>
<organism evidence="2 3">
    <name type="scientific">Treponema pedis</name>
    <dbReference type="NCBI Taxonomy" id="409322"/>
    <lineage>
        <taxon>Bacteria</taxon>
        <taxon>Pseudomonadati</taxon>
        <taxon>Spirochaetota</taxon>
        <taxon>Spirochaetia</taxon>
        <taxon>Spirochaetales</taxon>
        <taxon>Treponemataceae</taxon>
        <taxon>Treponema</taxon>
    </lineage>
</organism>
<dbReference type="Gene3D" id="3.30.565.40">
    <property type="entry name" value="Fervidobacterium nodosum Rt17-B1 like"/>
    <property type="match status" value="1"/>
</dbReference>
<feature type="domain" description="DUF3298" evidence="1">
    <location>
        <begin position="153"/>
        <end position="228"/>
    </location>
</feature>
<dbReference type="AlphaFoldDB" id="A0A7S6WNX6"/>
<sequence>MKKIYAKTIIVLSLLLCTSVLTAKGVSEASGKKVEDRGPSISYTSTAEVPFFEEEPKLNAIVLETLRNIQSGFDGIYTATTAEDMVGSPAARAFGLIINYDKVEKSDKYIGFIITADKYTGGAHGNTELVSINYDVKTKKIMSLQEALKPASADWLNKLSEEAGKLLLKKVKSGTLISDEEWIKKGTAPAAENFKVFKIERDNVKIIFPQYQVAPYSSGMPEITIPLSFFK</sequence>
<dbReference type="EMBL" id="CP061839">
    <property type="protein sequence ID" value="QOW60596.1"/>
    <property type="molecule type" value="Genomic_DNA"/>
</dbReference>
<evidence type="ECO:0000313" key="3">
    <source>
        <dbReference type="Proteomes" id="UP000593915"/>
    </source>
</evidence>
<dbReference type="Pfam" id="PF11738">
    <property type="entry name" value="DUF3298"/>
    <property type="match status" value="1"/>
</dbReference>
<dbReference type="RefSeq" id="WP_024466980.1">
    <property type="nucleotide sequence ID" value="NZ_CP045670.1"/>
</dbReference>
<name>A0A7S6WNX6_9SPIR</name>
<evidence type="ECO:0000313" key="2">
    <source>
        <dbReference type="EMBL" id="QOW60596.1"/>
    </source>
</evidence>
<protein>
    <submittedName>
        <fullName evidence="2">DUF3298 domain-containing protein</fullName>
    </submittedName>
</protein>
<dbReference type="InterPro" id="IPR037126">
    <property type="entry name" value="PdaC/RsiV-like_sf"/>
</dbReference>
<proteinExistence type="predicted"/>
<accession>A0A7S6WNX6</accession>
<evidence type="ECO:0000259" key="1">
    <source>
        <dbReference type="Pfam" id="PF11738"/>
    </source>
</evidence>
<dbReference type="Proteomes" id="UP000593915">
    <property type="component" value="Chromosome"/>
</dbReference>